<evidence type="ECO:0000313" key="2">
    <source>
        <dbReference type="EMBL" id="MEM0513961.1"/>
    </source>
</evidence>
<protein>
    <submittedName>
        <fullName evidence="2">TcpQ domain-containing protein</fullName>
    </submittedName>
</protein>
<dbReference type="EMBL" id="JBCGCU010000001">
    <property type="protein sequence ID" value="MEM0513961.1"/>
    <property type="molecule type" value="Genomic_DNA"/>
</dbReference>
<reference evidence="2 3" key="1">
    <citation type="submission" date="2024-03" db="EMBL/GenBank/DDBJ databases">
        <title>Pseudoalteromonas qingdaonensis sp. nov., isolated from the intestines of marine benthic organisms.</title>
        <authorList>
            <person name="Lin X."/>
            <person name="Fang S."/>
            <person name="Hu X."/>
        </authorList>
    </citation>
    <scope>NUCLEOTIDE SEQUENCE [LARGE SCALE GENOMIC DNA]</scope>
    <source>
        <strain evidence="2 3">YIC-827</strain>
    </source>
</reference>
<evidence type="ECO:0000313" key="3">
    <source>
        <dbReference type="Proteomes" id="UP001447008"/>
    </source>
</evidence>
<proteinExistence type="predicted"/>
<evidence type="ECO:0000259" key="1">
    <source>
        <dbReference type="Pfam" id="PF10671"/>
    </source>
</evidence>
<dbReference type="RefSeq" id="WP_342675506.1">
    <property type="nucleotide sequence ID" value="NZ_JBCGCU010000001.1"/>
</dbReference>
<comment type="caution">
    <text evidence="2">The sequence shown here is derived from an EMBL/GenBank/DDBJ whole genome shotgun (WGS) entry which is preliminary data.</text>
</comment>
<sequence length="190" mass="21465">MWFWLKHLSLAAILLFAAGYFLLTDGPMFKNQQDNAAASGLSQFYASIKSSVHSATERDKYVIELGTSGNDLDTLLSQRQVAVQGTDLRWQGSVKTRRFSAGGTLKKALSDFAQEEGVAFYWHLDKDYVIKHQFRVDDTFVATLHQVGKAIDSDFENDVQTYFCHQQRAALITERPSAYVRDNCIKTVAR</sequence>
<dbReference type="Proteomes" id="UP001447008">
    <property type="component" value="Unassembled WGS sequence"/>
</dbReference>
<dbReference type="InterPro" id="IPR018927">
    <property type="entry name" value="Pilus_synth_Q_C"/>
</dbReference>
<keyword evidence="3" id="KW-1185">Reference proteome</keyword>
<gene>
    <name evidence="2" type="ORF">WCN91_00670</name>
</gene>
<dbReference type="Pfam" id="PF10671">
    <property type="entry name" value="TcpQ"/>
    <property type="match status" value="1"/>
</dbReference>
<organism evidence="2 3">
    <name type="scientific">Pseudoalteromonas qingdaonensis</name>
    <dbReference type="NCBI Taxonomy" id="3131913"/>
    <lineage>
        <taxon>Bacteria</taxon>
        <taxon>Pseudomonadati</taxon>
        <taxon>Pseudomonadota</taxon>
        <taxon>Gammaproteobacteria</taxon>
        <taxon>Alteromonadales</taxon>
        <taxon>Pseudoalteromonadaceae</taxon>
        <taxon>Pseudoalteromonas</taxon>
    </lineage>
</organism>
<feature type="domain" description="Toxin co-regulated pilus biosynthesis protein Q C-terminal" evidence="1">
    <location>
        <begin position="99"/>
        <end position="174"/>
    </location>
</feature>
<accession>A0ABU9MRR9</accession>
<name>A0ABU9MRR9_9GAMM</name>